<keyword evidence="2" id="KW-0342">GTP-binding</keyword>
<dbReference type="Gene3D" id="3.40.50.300">
    <property type="entry name" value="P-loop containing nucleotide triphosphate hydrolases"/>
    <property type="match status" value="1"/>
</dbReference>
<dbReference type="InterPro" id="IPR006169">
    <property type="entry name" value="GTP1_OBG_dom"/>
</dbReference>
<dbReference type="SUPFAM" id="SSF52540">
    <property type="entry name" value="P-loop containing nucleoside triphosphate hydrolases"/>
    <property type="match status" value="1"/>
</dbReference>
<evidence type="ECO:0000259" key="5">
    <source>
        <dbReference type="PROSITE" id="PS51883"/>
    </source>
</evidence>
<dbReference type="PANTHER" id="PTHR11702">
    <property type="entry name" value="DEVELOPMENTALLY REGULATED GTP-BINDING PROTEIN-RELATED"/>
    <property type="match status" value="1"/>
</dbReference>
<dbReference type="Proteomes" id="UP001168146">
    <property type="component" value="Unassembled WGS sequence"/>
</dbReference>
<protein>
    <submittedName>
        <fullName evidence="6">GTPase of the mitochondrial inner membrane that associates with the large ribosomal subunit</fullName>
        <ecNumber evidence="6">1.14.11.27</ecNumber>
    </submittedName>
</protein>
<proteinExistence type="predicted"/>
<feature type="domain" description="OBG-type G" evidence="4">
    <location>
        <begin position="334"/>
        <end position="598"/>
    </location>
</feature>
<dbReference type="InterPro" id="IPR045086">
    <property type="entry name" value="OBG_GTPase"/>
</dbReference>
<feature type="compositionally biased region" description="Basic and acidic residues" evidence="3">
    <location>
        <begin position="211"/>
        <end position="221"/>
    </location>
</feature>
<feature type="region of interest" description="Disordered" evidence="3">
    <location>
        <begin position="36"/>
        <end position="73"/>
    </location>
</feature>
<dbReference type="PANTHER" id="PTHR11702:SF31">
    <property type="entry name" value="MITOCHONDRIAL RIBOSOME-ASSOCIATED GTPASE 2"/>
    <property type="match status" value="1"/>
</dbReference>
<dbReference type="AlphaFoldDB" id="A0AAN6J7V3"/>
<feature type="domain" description="Obg" evidence="5">
    <location>
        <begin position="91"/>
        <end position="333"/>
    </location>
</feature>
<evidence type="ECO:0000256" key="2">
    <source>
        <dbReference type="ARBA" id="ARBA00023134"/>
    </source>
</evidence>
<reference evidence="6" key="1">
    <citation type="submission" date="2021-12" db="EMBL/GenBank/DDBJ databases">
        <title>Black yeast isolated from Biological Soil Crust.</title>
        <authorList>
            <person name="Kurbessoian T."/>
        </authorList>
    </citation>
    <scope>NUCLEOTIDE SEQUENCE</scope>
    <source>
        <strain evidence="6">CCFEE 5208</strain>
    </source>
</reference>
<feature type="compositionally biased region" description="Basic residues" evidence="3">
    <location>
        <begin position="36"/>
        <end position="47"/>
    </location>
</feature>
<dbReference type="Pfam" id="PF01018">
    <property type="entry name" value="GTP1_OBG"/>
    <property type="match status" value="1"/>
</dbReference>
<keyword evidence="1" id="KW-0547">Nucleotide-binding</keyword>
<dbReference type="InterPro" id="IPR036726">
    <property type="entry name" value="GTP1_OBG_dom_sf"/>
</dbReference>
<dbReference type="InterPro" id="IPR031167">
    <property type="entry name" value="G_OBG"/>
</dbReference>
<dbReference type="SUPFAM" id="SSF82051">
    <property type="entry name" value="Obg GTP-binding protein N-terminal domain"/>
    <property type="match status" value="1"/>
</dbReference>
<evidence type="ECO:0000313" key="7">
    <source>
        <dbReference type="Proteomes" id="UP001168146"/>
    </source>
</evidence>
<feature type="compositionally biased region" description="Pro residues" evidence="3">
    <location>
        <begin position="508"/>
        <end position="519"/>
    </location>
</feature>
<dbReference type="Gene3D" id="2.70.210.12">
    <property type="entry name" value="GTP1/OBG domain"/>
    <property type="match status" value="1"/>
</dbReference>
<gene>
    <name evidence="6" type="primary">MTG2_2</name>
    <name evidence="6" type="ORF">LTR82_009325</name>
</gene>
<dbReference type="CDD" id="cd01898">
    <property type="entry name" value="Obg"/>
    <property type="match status" value="1"/>
</dbReference>
<dbReference type="EMBL" id="JASUXU010000029">
    <property type="protein sequence ID" value="KAK0319620.1"/>
    <property type="molecule type" value="Genomic_DNA"/>
</dbReference>
<dbReference type="GO" id="GO:0005525">
    <property type="term" value="F:GTP binding"/>
    <property type="evidence" value="ECO:0007669"/>
    <property type="project" value="UniProtKB-KW"/>
</dbReference>
<dbReference type="InterPro" id="IPR027417">
    <property type="entry name" value="P-loop_NTPase"/>
</dbReference>
<dbReference type="EC" id="1.14.11.27" evidence="6"/>
<comment type="caution">
    <text evidence="6">The sequence shown here is derived from an EMBL/GenBank/DDBJ whole genome shotgun (WGS) entry which is preliminary data.</text>
</comment>
<dbReference type="GO" id="GO:0003924">
    <property type="term" value="F:GTPase activity"/>
    <property type="evidence" value="ECO:0007669"/>
    <property type="project" value="InterPro"/>
</dbReference>
<dbReference type="PROSITE" id="PS51883">
    <property type="entry name" value="OBG"/>
    <property type="match status" value="1"/>
</dbReference>
<dbReference type="InterPro" id="IPR006073">
    <property type="entry name" value="GTP-bd"/>
</dbReference>
<dbReference type="GO" id="GO:0140680">
    <property type="term" value="F:histone H3K36me/H3K36me2 demethylase activity"/>
    <property type="evidence" value="ECO:0007669"/>
    <property type="project" value="UniProtKB-EC"/>
</dbReference>
<dbReference type="PROSITE" id="PS51710">
    <property type="entry name" value="G_OBG"/>
    <property type="match status" value="1"/>
</dbReference>
<dbReference type="PRINTS" id="PR00326">
    <property type="entry name" value="GTP1OBG"/>
</dbReference>
<keyword evidence="6" id="KW-0560">Oxidoreductase</keyword>
<sequence>MFSLPSYARLLQGSLAPFLYPCLDTASTTCGVTRHVTRTRNPQRRQLRQSARLQTTAAAPEVPSSALSSESAVDVNQYDHLDPSPLDYSSAPFTDSCTLTIAAGPGGHGCISFLREKYIANGPPNGGDGGTGGNVYIQAVRGETSLHKIARRGTLRAGRGKNGQGSMRGGSRGEDVLLSVPVGTVVREVWRQDPLAEENAEARRGKGYGADLRRDDQLRDDPDVDDDALPDQARKWRRDKWLLYPGALPKSFTTADFPALPRPRRSNLVATEPPAPLRLDLSAPMDRPQLLLAGAMGGLGNPHFVTKSIHKPKYATKGEDPTRVNLQLELKLLADVGLVGLPNAGKSTLLRALTNSRTRVGSWAFTTLAPNVGTVILDYNHGRPTLETKERRRSFTIADIPGLVPDAHLDRGLGLGFLRHVERAAVLAFVVDLSAGDAVEALKGLWREVGEYEKIREEVLSAETQGPVPDENGMVAFAPFESSISPGMDPEPRNSDEDGEDPQALLLDPPPSRQLPPLSLPPITSKPWLVVATKADLPGTQDNFLALQEYLQGVQDGVNELPSGKANGWRKRLQAVPVSAIQKEGVDGIAGLVVGLLGE</sequence>
<dbReference type="Pfam" id="PF01926">
    <property type="entry name" value="MMR_HSR1"/>
    <property type="match status" value="1"/>
</dbReference>
<feature type="region of interest" description="Disordered" evidence="3">
    <location>
        <begin position="480"/>
        <end position="519"/>
    </location>
</feature>
<evidence type="ECO:0000256" key="3">
    <source>
        <dbReference type="SAM" id="MobiDB-lite"/>
    </source>
</evidence>
<dbReference type="GO" id="GO:0042254">
    <property type="term" value="P:ribosome biogenesis"/>
    <property type="evidence" value="ECO:0007669"/>
    <property type="project" value="UniProtKB-UniRule"/>
</dbReference>
<name>A0AAN6J7V3_9PEZI</name>
<organism evidence="6 7">
    <name type="scientific">Friedmanniomyces endolithicus</name>
    <dbReference type="NCBI Taxonomy" id="329885"/>
    <lineage>
        <taxon>Eukaryota</taxon>
        <taxon>Fungi</taxon>
        <taxon>Dikarya</taxon>
        <taxon>Ascomycota</taxon>
        <taxon>Pezizomycotina</taxon>
        <taxon>Dothideomycetes</taxon>
        <taxon>Dothideomycetidae</taxon>
        <taxon>Mycosphaerellales</taxon>
        <taxon>Teratosphaeriaceae</taxon>
        <taxon>Friedmanniomyces</taxon>
    </lineage>
</organism>
<accession>A0AAN6J7V3</accession>
<feature type="region of interest" description="Disordered" evidence="3">
    <location>
        <begin position="198"/>
        <end position="229"/>
    </location>
</feature>
<dbReference type="GO" id="GO:0005739">
    <property type="term" value="C:mitochondrion"/>
    <property type="evidence" value="ECO:0007669"/>
    <property type="project" value="TreeGrafter"/>
</dbReference>
<evidence type="ECO:0000313" key="6">
    <source>
        <dbReference type="EMBL" id="KAK0319620.1"/>
    </source>
</evidence>
<evidence type="ECO:0000256" key="1">
    <source>
        <dbReference type="ARBA" id="ARBA00022741"/>
    </source>
</evidence>
<evidence type="ECO:0000259" key="4">
    <source>
        <dbReference type="PROSITE" id="PS51710"/>
    </source>
</evidence>